<gene>
    <name evidence="1" type="ORF">BDN72DRAFT_373986</name>
</gene>
<dbReference type="EMBL" id="ML208288">
    <property type="protein sequence ID" value="TFK72221.1"/>
    <property type="molecule type" value="Genomic_DNA"/>
</dbReference>
<reference evidence="1 2" key="1">
    <citation type="journal article" date="2019" name="Nat. Ecol. Evol.">
        <title>Megaphylogeny resolves global patterns of mushroom evolution.</title>
        <authorList>
            <person name="Varga T."/>
            <person name="Krizsan K."/>
            <person name="Foldi C."/>
            <person name="Dima B."/>
            <person name="Sanchez-Garcia M."/>
            <person name="Sanchez-Ramirez S."/>
            <person name="Szollosi G.J."/>
            <person name="Szarkandi J.G."/>
            <person name="Papp V."/>
            <person name="Albert L."/>
            <person name="Andreopoulos W."/>
            <person name="Angelini C."/>
            <person name="Antonin V."/>
            <person name="Barry K.W."/>
            <person name="Bougher N.L."/>
            <person name="Buchanan P."/>
            <person name="Buyck B."/>
            <person name="Bense V."/>
            <person name="Catcheside P."/>
            <person name="Chovatia M."/>
            <person name="Cooper J."/>
            <person name="Damon W."/>
            <person name="Desjardin D."/>
            <person name="Finy P."/>
            <person name="Geml J."/>
            <person name="Haridas S."/>
            <person name="Hughes K."/>
            <person name="Justo A."/>
            <person name="Karasinski D."/>
            <person name="Kautmanova I."/>
            <person name="Kiss B."/>
            <person name="Kocsube S."/>
            <person name="Kotiranta H."/>
            <person name="LaButti K.M."/>
            <person name="Lechner B.E."/>
            <person name="Liimatainen K."/>
            <person name="Lipzen A."/>
            <person name="Lukacs Z."/>
            <person name="Mihaltcheva S."/>
            <person name="Morgado L.N."/>
            <person name="Niskanen T."/>
            <person name="Noordeloos M.E."/>
            <person name="Ohm R.A."/>
            <person name="Ortiz-Santana B."/>
            <person name="Ovrebo C."/>
            <person name="Racz N."/>
            <person name="Riley R."/>
            <person name="Savchenko A."/>
            <person name="Shiryaev A."/>
            <person name="Soop K."/>
            <person name="Spirin V."/>
            <person name="Szebenyi C."/>
            <person name="Tomsovsky M."/>
            <person name="Tulloss R.E."/>
            <person name="Uehling J."/>
            <person name="Grigoriev I.V."/>
            <person name="Vagvolgyi C."/>
            <person name="Papp T."/>
            <person name="Martin F.M."/>
            <person name="Miettinen O."/>
            <person name="Hibbett D.S."/>
            <person name="Nagy L.G."/>
        </authorList>
    </citation>
    <scope>NUCLEOTIDE SEQUENCE [LARGE SCALE GENOMIC DNA]</scope>
    <source>
        <strain evidence="1 2">NL-1719</strain>
    </source>
</reference>
<keyword evidence="2" id="KW-1185">Reference proteome</keyword>
<dbReference type="Proteomes" id="UP000308600">
    <property type="component" value="Unassembled WGS sequence"/>
</dbReference>
<protein>
    <submittedName>
        <fullName evidence="1">Uncharacterized protein</fullName>
    </submittedName>
</protein>
<accession>A0ACD3B2Y3</accession>
<name>A0ACD3B2Y3_9AGAR</name>
<organism evidence="1 2">
    <name type="scientific">Pluteus cervinus</name>
    <dbReference type="NCBI Taxonomy" id="181527"/>
    <lineage>
        <taxon>Eukaryota</taxon>
        <taxon>Fungi</taxon>
        <taxon>Dikarya</taxon>
        <taxon>Basidiomycota</taxon>
        <taxon>Agaricomycotina</taxon>
        <taxon>Agaricomycetes</taxon>
        <taxon>Agaricomycetidae</taxon>
        <taxon>Agaricales</taxon>
        <taxon>Pluteineae</taxon>
        <taxon>Pluteaceae</taxon>
        <taxon>Pluteus</taxon>
    </lineage>
</organism>
<sequence length="380" mass="41427">MTSLKLNSLSKIATRSPTLSVQFSRRWVHETRPHQAIMMPAMSPLMTEGTVRRWKKKEGEAFLPGDVLLQIESDIAMIDVQAENAGIITKILIPDGTTHVRVEEVIALVAKDAQEYARLQAQSNTQPSPPQSLSQLSNSPPRRTPSPIHFDQSSVSRSPSGPRSPFRYQAHINTTPPSMNAATSTGAVRGMVTNHVRTMSLPGLPPPGIGGSATTTSTTSSISGNNSNVFRYGSPPSTTISDNIRIRSPPSSPRRHTLGSTLPSTSAAVAETTRQVGGIHPLRRSESLFGGIAEERREVSLSFMSILCLSVPVDGIMGSFRFPLRPRSTSFTSRLSCFTTCVMLRIRAMLLAQLVWMAFLFFPLSLQAPWSRDQMLTSSS</sequence>
<evidence type="ECO:0000313" key="1">
    <source>
        <dbReference type="EMBL" id="TFK72221.1"/>
    </source>
</evidence>
<evidence type="ECO:0000313" key="2">
    <source>
        <dbReference type="Proteomes" id="UP000308600"/>
    </source>
</evidence>
<proteinExistence type="predicted"/>